<dbReference type="Proteomes" id="UP000236291">
    <property type="component" value="Unassembled WGS sequence"/>
</dbReference>
<gene>
    <name evidence="2" type="ORF">L195_g015753</name>
</gene>
<dbReference type="STRING" id="57577.A0A2K3MP80"/>
<dbReference type="EMBL" id="ASHM01010758">
    <property type="protein sequence ID" value="PNX92613.1"/>
    <property type="molecule type" value="Genomic_DNA"/>
</dbReference>
<feature type="non-terminal residue" evidence="2">
    <location>
        <position position="77"/>
    </location>
</feature>
<evidence type="ECO:0000313" key="3">
    <source>
        <dbReference type="Proteomes" id="UP000236291"/>
    </source>
</evidence>
<proteinExistence type="predicted"/>
<reference evidence="2 3" key="1">
    <citation type="journal article" date="2014" name="Am. J. Bot.">
        <title>Genome assembly and annotation for red clover (Trifolium pratense; Fabaceae).</title>
        <authorList>
            <person name="Istvanek J."/>
            <person name="Jaros M."/>
            <person name="Krenek A."/>
            <person name="Repkova J."/>
        </authorList>
    </citation>
    <scope>NUCLEOTIDE SEQUENCE [LARGE SCALE GENOMIC DNA]</scope>
    <source>
        <strain evidence="3">cv. Tatra</strain>
        <tissue evidence="2">Young leaves</tissue>
    </source>
</reference>
<reference evidence="2 3" key="2">
    <citation type="journal article" date="2017" name="Front. Plant Sci.">
        <title>Gene Classification and Mining of Molecular Markers Useful in Red Clover (Trifolium pratense) Breeding.</title>
        <authorList>
            <person name="Istvanek J."/>
            <person name="Dluhosova J."/>
            <person name="Dluhos P."/>
            <person name="Patkova L."/>
            <person name="Nedelnik J."/>
            <person name="Repkova J."/>
        </authorList>
    </citation>
    <scope>NUCLEOTIDE SEQUENCE [LARGE SCALE GENOMIC DNA]</scope>
    <source>
        <strain evidence="3">cv. Tatra</strain>
        <tissue evidence="2">Young leaves</tissue>
    </source>
</reference>
<organism evidence="2 3">
    <name type="scientific">Trifolium pratense</name>
    <name type="common">Red clover</name>
    <dbReference type="NCBI Taxonomy" id="57577"/>
    <lineage>
        <taxon>Eukaryota</taxon>
        <taxon>Viridiplantae</taxon>
        <taxon>Streptophyta</taxon>
        <taxon>Embryophyta</taxon>
        <taxon>Tracheophyta</taxon>
        <taxon>Spermatophyta</taxon>
        <taxon>Magnoliopsida</taxon>
        <taxon>eudicotyledons</taxon>
        <taxon>Gunneridae</taxon>
        <taxon>Pentapetalae</taxon>
        <taxon>rosids</taxon>
        <taxon>fabids</taxon>
        <taxon>Fabales</taxon>
        <taxon>Fabaceae</taxon>
        <taxon>Papilionoideae</taxon>
        <taxon>50 kb inversion clade</taxon>
        <taxon>NPAAA clade</taxon>
        <taxon>Hologalegina</taxon>
        <taxon>IRL clade</taxon>
        <taxon>Trifolieae</taxon>
        <taxon>Trifolium</taxon>
    </lineage>
</organism>
<protein>
    <submittedName>
        <fullName evidence="2">Tripeptidyl-peptidase 2-like protein</fullName>
    </submittedName>
</protein>
<accession>A0A2K3MP80</accession>
<comment type="caution">
    <text evidence="2">The sequence shown here is derived from an EMBL/GenBank/DDBJ whole genome shotgun (WGS) entry which is preliminary data.</text>
</comment>
<feature type="compositionally biased region" description="Polar residues" evidence="1">
    <location>
        <begin position="1"/>
        <end position="10"/>
    </location>
</feature>
<evidence type="ECO:0000256" key="1">
    <source>
        <dbReference type="SAM" id="MobiDB-lite"/>
    </source>
</evidence>
<dbReference type="AlphaFoldDB" id="A0A2K3MP80"/>
<evidence type="ECO:0000313" key="2">
    <source>
        <dbReference type="EMBL" id="PNX92613.1"/>
    </source>
</evidence>
<sequence length="77" mass="8116">MLCSSLTSSLSGGGGGVDDDGGNNNNNNTNGTASFSKFKLNQSTFLASLMPKTEIGVDRFLHSYPHYDGRGVLIAIF</sequence>
<name>A0A2K3MP80_TRIPR</name>
<feature type="compositionally biased region" description="Low complexity" evidence="1">
    <location>
        <begin position="22"/>
        <end position="31"/>
    </location>
</feature>
<feature type="region of interest" description="Disordered" evidence="1">
    <location>
        <begin position="1"/>
        <end position="33"/>
    </location>
</feature>